<dbReference type="RefSeq" id="YP_008318986.1">
    <property type="nucleotide sequence ID" value="NC_021858.1"/>
</dbReference>
<gene>
    <name evidence="2" type="ORF">pdul_cds_318</name>
</gene>
<dbReference type="KEGG" id="vg:16512410"/>
<protein>
    <submittedName>
        <fullName evidence="2">Uncharacterized protein</fullName>
    </submittedName>
</protein>
<organism evidence="2 3">
    <name type="scientific">Pandoravirus dulcis</name>
    <dbReference type="NCBI Taxonomy" id="1349409"/>
    <lineage>
        <taxon>Viruses</taxon>
        <taxon>Pandoravirus</taxon>
    </lineage>
</organism>
<evidence type="ECO:0000313" key="2">
    <source>
        <dbReference type="EMBL" id="AGO82317.1"/>
    </source>
</evidence>
<accession>S4VPW6</accession>
<evidence type="ECO:0000256" key="1">
    <source>
        <dbReference type="SAM" id="MobiDB-lite"/>
    </source>
</evidence>
<reference evidence="2 3" key="1">
    <citation type="journal article" date="2013" name="Science">
        <title>Pandoraviruses: amoeba viruses with genomes up to 2.5 Mb reaching that of parasitic eukaryotes.</title>
        <authorList>
            <person name="Philippe N."/>
            <person name="Legendre M."/>
            <person name="Doutre G."/>
            <person name="Coute Y."/>
            <person name="Poirot O."/>
            <person name="Lescot M."/>
            <person name="Arslan D."/>
            <person name="Seltzer V."/>
            <person name="Bertaux L."/>
            <person name="Bruley C."/>
            <person name="Garin J."/>
            <person name="Claverie J.M."/>
            <person name="Abergel C."/>
        </authorList>
    </citation>
    <scope>NUCLEOTIDE SEQUENCE [LARGE SCALE GENOMIC DNA]</scope>
    <source>
        <strain evidence="2">Melbourne</strain>
    </source>
</reference>
<dbReference type="GeneID" id="16512410"/>
<feature type="compositionally biased region" description="Basic and acidic residues" evidence="1">
    <location>
        <begin position="49"/>
        <end position="60"/>
    </location>
</feature>
<name>S4VPW6_9VIRU</name>
<evidence type="ECO:0000313" key="3">
    <source>
        <dbReference type="Proteomes" id="UP000201566"/>
    </source>
</evidence>
<dbReference type="Proteomes" id="UP000201566">
    <property type="component" value="Segment"/>
</dbReference>
<dbReference type="EMBL" id="KC977570">
    <property type="protein sequence ID" value="AGO82317.1"/>
    <property type="molecule type" value="Genomic_DNA"/>
</dbReference>
<proteinExistence type="predicted"/>
<sequence>MQRQRPPRPNGARWASPYATLCDPRHPLLDMDPREVADMAQVTQWPRALRPEPEATAAERRRNRWPAAGPFASVNGL</sequence>
<feature type="region of interest" description="Disordered" evidence="1">
    <location>
        <begin position="47"/>
        <end position="77"/>
    </location>
</feature>